<dbReference type="Pfam" id="PF01497">
    <property type="entry name" value="Peripla_BP_2"/>
    <property type="match status" value="1"/>
</dbReference>
<organism evidence="3 4">
    <name type="scientific">Caulobacter vibrioides</name>
    <name type="common">Caulobacter crescentus</name>
    <dbReference type="NCBI Taxonomy" id="155892"/>
    <lineage>
        <taxon>Bacteria</taxon>
        <taxon>Pseudomonadati</taxon>
        <taxon>Pseudomonadota</taxon>
        <taxon>Alphaproteobacteria</taxon>
        <taxon>Caulobacterales</taxon>
        <taxon>Caulobacteraceae</taxon>
        <taxon>Caulobacter</taxon>
    </lineage>
</organism>
<feature type="signal peptide" evidence="1">
    <location>
        <begin position="1"/>
        <end position="23"/>
    </location>
</feature>
<sequence>MNAAKAFRALAAAMALAPAGAWAAPRVMSLDSCADQYVLALAPREAIVGLSHRAVAADSYMRDKAAGLPLRRATFESLVSARPQLVVRLWGGDARLTQALAAKGVPTVTLDDAADFDGVRVNVRKVAAALDRRPQGEALIATMDARLRDAAGAGRRREALYLTPGGYTAGANTLIDAILRAAGYANTTKAPYFAPVSLEQMVMTPPAAVVLGMFDRALAGADRWGPGRHAALRRAVESRAVASLPAAMVGCPGWFAADGAVVLAKAAR</sequence>
<reference evidence="4" key="1">
    <citation type="submission" date="2017-09" db="EMBL/GenBank/DDBJ databases">
        <title>Genome evolution observed in wild isolates of Caulobacter crescentus.</title>
        <authorList>
            <person name="Ely B."/>
            <person name="Wilson K."/>
            <person name="Scott D."/>
        </authorList>
    </citation>
    <scope>NUCLEOTIDE SEQUENCE [LARGE SCALE GENOMIC DNA]</scope>
    <source>
        <strain evidence="4">CB13b1a</strain>
    </source>
</reference>
<evidence type="ECO:0000259" key="2">
    <source>
        <dbReference type="PROSITE" id="PS50983"/>
    </source>
</evidence>
<dbReference type="GO" id="GO:0071281">
    <property type="term" value="P:cellular response to iron ion"/>
    <property type="evidence" value="ECO:0007669"/>
    <property type="project" value="TreeGrafter"/>
</dbReference>
<dbReference type="PANTHER" id="PTHR30535">
    <property type="entry name" value="VITAMIN B12-BINDING PROTEIN"/>
    <property type="match status" value="1"/>
</dbReference>
<evidence type="ECO:0000313" key="4">
    <source>
        <dbReference type="Proteomes" id="UP000217311"/>
    </source>
</evidence>
<dbReference type="AlphaFoldDB" id="A0A290MXF2"/>
<dbReference type="PROSITE" id="PS50983">
    <property type="entry name" value="FE_B12_PBP"/>
    <property type="match status" value="1"/>
</dbReference>
<dbReference type="Gene3D" id="3.40.50.1980">
    <property type="entry name" value="Nitrogenase molybdenum iron protein domain"/>
    <property type="match status" value="2"/>
</dbReference>
<proteinExistence type="predicted"/>
<evidence type="ECO:0000313" key="3">
    <source>
        <dbReference type="EMBL" id="ATC32293.1"/>
    </source>
</evidence>
<dbReference type="PANTHER" id="PTHR30535:SF34">
    <property type="entry name" value="MOLYBDATE-BINDING PROTEIN MOLA"/>
    <property type="match status" value="1"/>
</dbReference>
<feature type="chain" id="PRO_5012968031" evidence="1">
    <location>
        <begin position="24"/>
        <end position="268"/>
    </location>
</feature>
<accession>A0A290MXF2</accession>
<keyword evidence="1" id="KW-0732">Signal</keyword>
<gene>
    <name evidence="3" type="ORF">CA606_07975</name>
</gene>
<name>A0A290MXF2_CAUVI</name>
<dbReference type="SUPFAM" id="SSF53807">
    <property type="entry name" value="Helical backbone' metal receptor"/>
    <property type="match status" value="1"/>
</dbReference>
<dbReference type="Proteomes" id="UP000217311">
    <property type="component" value="Chromosome"/>
</dbReference>
<dbReference type="InterPro" id="IPR050902">
    <property type="entry name" value="ABC_Transporter_SBP"/>
</dbReference>
<dbReference type="RefSeq" id="WP_096051714.1">
    <property type="nucleotide sequence ID" value="NZ_CP023315.3"/>
</dbReference>
<protein>
    <submittedName>
        <fullName evidence="3">ABC transporter substrate-binding protein</fullName>
    </submittedName>
</protein>
<dbReference type="EMBL" id="CP023315">
    <property type="protein sequence ID" value="ATC32293.1"/>
    <property type="molecule type" value="Genomic_DNA"/>
</dbReference>
<dbReference type="InterPro" id="IPR002491">
    <property type="entry name" value="ABC_transptr_periplasmic_BD"/>
</dbReference>
<feature type="domain" description="Fe/B12 periplasmic-binding" evidence="2">
    <location>
        <begin position="26"/>
        <end position="268"/>
    </location>
</feature>
<evidence type="ECO:0000256" key="1">
    <source>
        <dbReference type="SAM" id="SignalP"/>
    </source>
</evidence>